<dbReference type="EMBL" id="CAJVQC010039691">
    <property type="protein sequence ID" value="CAG8769135.1"/>
    <property type="molecule type" value="Genomic_DNA"/>
</dbReference>
<feature type="non-terminal residue" evidence="1">
    <location>
        <position position="1"/>
    </location>
</feature>
<comment type="caution">
    <text evidence="1">The sequence shown here is derived from an EMBL/GenBank/DDBJ whole genome shotgun (WGS) entry which is preliminary data.</text>
</comment>
<proteinExistence type="predicted"/>
<reference evidence="1" key="1">
    <citation type="submission" date="2021-06" db="EMBL/GenBank/DDBJ databases">
        <authorList>
            <person name="Kallberg Y."/>
            <person name="Tangrot J."/>
            <person name="Rosling A."/>
        </authorList>
    </citation>
    <scope>NUCLEOTIDE SEQUENCE</scope>
    <source>
        <strain evidence="1">MA461A</strain>
    </source>
</reference>
<dbReference type="Proteomes" id="UP000789920">
    <property type="component" value="Unassembled WGS sequence"/>
</dbReference>
<protein>
    <submittedName>
        <fullName evidence="1">21239_t:CDS:1</fullName>
    </submittedName>
</protein>
<gene>
    <name evidence="1" type="ORF">RPERSI_LOCUS16184</name>
</gene>
<organism evidence="1 2">
    <name type="scientific">Racocetra persica</name>
    <dbReference type="NCBI Taxonomy" id="160502"/>
    <lineage>
        <taxon>Eukaryota</taxon>
        <taxon>Fungi</taxon>
        <taxon>Fungi incertae sedis</taxon>
        <taxon>Mucoromycota</taxon>
        <taxon>Glomeromycotina</taxon>
        <taxon>Glomeromycetes</taxon>
        <taxon>Diversisporales</taxon>
        <taxon>Gigasporaceae</taxon>
        <taxon>Racocetra</taxon>
    </lineage>
</organism>
<name>A0ACA9QY43_9GLOM</name>
<evidence type="ECO:0000313" key="1">
    <source>
        <dbReference type="EMBL" id="CAG8769135.1"/>
    </source>
</evidence>
<sequence>INTIHTGGTEASKADFDVAKGLETYLLLARGACVMLRMNLFFVEFNTYSSPAITSTEDKRIVPILPI</sequence>
<evidence type="ECO:0000313" key="2">
    <source>
        <dbReference type="Proteomes" id="UP000789920"/>
    </source>
</evidence>
<keyword evidence="2" id="KW-1185">Reference proteome</keyword>
<accession>A0ACA9QY43</accession>